<dbReference type="Pfam" id="PF11258">
    <property type="entry name" value="DUF3048"/>
    <property type="match status" value="1"/>
</dbReference>
<dbReference type="RefSeq" id="WP_178302110.1">
    <property type="nucleotide sequence ID" value="NZ_BAABXL010000001.1"/>
</dbReference>
<dbReference type="InterPro" id="IPR023158">
    <property type="entry name" value="YerB-like_sf"/>
</dbReference>
<dbReference type="Gene3D" id="3.50.90.10">
    <property type="entry name" value="YerB-like"/>
    <property type="match status" value="1"/>
</dbReference>
<keyword evidence="1" id="KW-0732">Signal</keyword>
<keyword evidence="5" id="KW-1185">Reference proteome</keyword>
<comment type="caution">
    <text evidence="4">The sequence shown here is derived from an EMBL/GenBank/DDBJ whole genome shotgun (WGS) entry which is preliminary data.</text>
</comment>
<evidence type="ECO:0000259" key="3">
    <source>
        <dbReference type="Pfam" id="PF17479"/>
    </source>
</evidence>
<reference evidence="4 5" key="1">
    <citation type="submission" date="2024-04" db="EMBL/GenBank/DDBJ databases">
        <title>Defined microbial consortia suppress multidrug-resistant proinflammatory Enterobacteriaceae via ecological control.</title>
        <authorList>
            <person name="Furuichi M."/>
            <person name="Kawaguchi T."/>
            <person name="Pust M."/>
            <person name="Yasuma K."/>
            <person name="Plichta D."/>
            <person name="Hasegawa N."/>
            <person name="Ohya T."/>
            <person name="Bhattarai S."/>
            <person name="Sasajima S."/>
            <person name="Aoto Y."/>
            <person name="Tuganbaev T."/>
            <person name="Yaginuma M."/>
            <person name="Ueda M."/>
            <person name="Okahashi N."/>
            <person name="Amafuji K."/>
            <person name="Kiridooshi Y."/>
            <person name="Sugita K."/>
            <person name="Strazar M."/>
            <person name="Skelly A."/>
            <person name="Suda W."/>
            <person name="Hattori M."/>
            <person name="Nakamoto N."/>
            <person name="Caballero S."/>
            <person name="Norman J."/>
            <person name="Olle B."/>
            <person name="Tanoue T."/>
            <person name="Arita M."/>
            <person name="Bucci V."/>
            <person name="Atarashi K."/>
            <person name="Xavier R."/>
            <person name="Honda K."/>
        </authorList>
    </citation>
    <scope>NUCLEOTIDE SEQUENCE [LARGE SCALE GENOMIC DNA]</scope>
    <source>
        <strain evidence="5">f13</strain>
    </source>
</reference>
<dbReference type="SUPFAM" id="SSF159774">
    <property type="entry name" value="YerB-like"/>
    <property type="match status" value="1"/>
</dbReference>
<feature type="chain" id="PRO_5045589978" evidence="1">
    <location>
        <begin position="31"/>
        <end position="383"/>
    </location>
</feature>
<evidence type="ECO:0000259" key="2">
    <source>
        <dbReference type="Pfam" id="PF11258"/>
    </source>
</evidence>
<sequence>MIRRKRGRLWKRTAPLLVLCLLGLTGCARPAAGNIADTSPAVPGQTSSALAQITIYSDEEEPQYDTEYYLPEERKEENGQIRSYLTGQMVDTLKGNRRPVAVMMSNDKAALPQYGINRAGVVYEAPVEGDMNRYMAILEDYDDLDRIGSVRSCRTCYVYFAREFDAVYAHYGQSDFAKPYLKHIDNINGLEAIGTTAYYRSKDRKAPHNAYTGGDRLKLAIRTLGYSDAYDSGYKGHYLFARDGCVLTLDDRPGVIQAVRAEPGYTGNQAYFLYDAADGLYHRYQYGAIHQGSEGPVTVKNVIFQYCQSGFYASTQYRNINVQTPECGYYMTEGKAIPVTWEKDGEFGVTHYYDADHREIVLNQGKTWVCIIPTGDFKKTALQ</sequence>
<organism evidence="4 5">
    <name type="scientific">Enterocloster alcoholdehydrogenati</name>
    <dbReference type="NCBI Taxonomy" id="2547410"/>
    <lineage>
        <taxon>Bacteria</taxon>
        <taxon>Bacillati</taxon>
        <taxon>Bacillota</taxon>
        <taxon>Clostridia</taxon>
        <taxon>Lachnospirales</taxon>
        <taxon>Lachnospiraceae</taxon>
        <taxon>Enterocloster</taxon>
    </lineage>
</organism>
<feature type="signal peptide" evidence="1">
    <location>
        <begin position="1"/>
        <end position="30"/>
    </location>
</feature>
<dbReference type="EMBL" id="BAABXL010000001">
    <property type="protein sequence ID" value="GAA6268497.1"/>
    <property type="molecule type" value="Genomic_DNA"/>
</dbReference>
<proteinExistence type="predicted"/>
<evidence type="ECO:0000256" key="1">
    <source>
        <dbReference type="SAM" id="SignalP"/>
    </source>
</evidence>
<dbReference type="Proteomes" id="UP001600894">
    <property type="component" value="Unassembled WGS sequence"/>
</dbReference>
<dbReference type="InterPro" id="IPR021416">
    <property type="entry name" value="DUF3048_N"/>
</dbReference>
<feature type="domain" description="DUF3048" evidence="3">
    <location>
        <begin position="267"/>
        <end position="369"/>
    </location>
</feature>
<accession>A0ABQ0AWS9</accession>
<protein>
    <submittedName>
        <fullName evidence="4">DUF3048 domain-containing protein</fullName>
    </submittedName>
</protein>
<dbReference type="PROSITE" id="PS51257">
    <property type="entry name" value="PROKAR_LIPOPROTEIN"/>
    <property type="match status" value="1"/>
</dbReference>
<dbReference type="InterPro" id="IPR035328">
    <property type="entry name" value="DUF3048_C"/>
</dbReference>
<gene>
    <name evidence="4" type="ORF">F130042H8_15570</name>
</gene>
<evidence type="ECO:0000313" key="4">
    <source>
        <dbReference type="EMBL" id="GAA6268497.1"/>
    </source>
</evidence>
<evidence type="ECO:0000313" key="5">
    <source>
        <dbReference type="Proteomes" id="UP001600894"/>
    </source>
</evidence>
<dbReference type="Pfam" id="PF17479">
    <property type="entry name" value="DUF3048_C"/>
    <property type="match status" value="1"/>
</dbReference>
<name>A0ABQ0AWS9_9FIRM</name>
<feature type="domain" description="DUF3048" evidence="2">
    <location>
        <begin position="85"/>
        <end position="226"/>
    </location>
</feature>